<proteinExistence type="predicted"/>
<organism evidence="1 2">
    <name type="scientific">Candidatus Nitrospira nitrosa</name>
    <dbReference type="NCBI Taxonomy" id="1742972"/>
    <lineage>
        <taxon>Bacteria</taxon>
        <taxon>Pseudomonadati</taxon>
        <taxon>Nitrospirota</taxon>
        <taxon>Nitrospiria</taxon>
        <taxon>Nitrospirales</taxon>
        <taxon>Nitrospiraceae</taxon>
        <taxon>Nitrospira</taxon>
    </lineage>
</organism>
<dbReference type="STRING" id="1742972.COMA1_11522"/>
<dbReference type="Proteomes" id="UP000199032">
    <property type="component" value="Unassembled WGS sequence"/>
</dbReference>
<protein>
    <submittedName>
        <fullName evidence="1">Uncharacterized protein</fullName>
    </submittedName>
</protein>
<reference evidence="1 2" key="1">
    <citation type="submission" date="2015-10" db="EMBL/GenBank/DDBJ databases">
        <authorList>
            <person name="Gilbert D.G."/>
        </authorList>
    </citation>
    <scope>NUCLEOTIDE SEQUENCE [LARGE SCALE GENOMIC DNA]</scope>
    <source>
        <strain evidence="1">COMA1</strain>
    </source>
</reference>
<evidence type="ECO:0000313" key="1">
    <source>
        <dbReference type="EMBL" id="CUS34115.1"/>
    </source>
</evidence>
<dbReference type="AlphaFoldDB" id="A0A0S4L8V0"/>
<evidence type="ECO:0000313" key="2">
    <source>
        <dbReference type="Proteomes" id="UP000199032"/>
    </source>
</evidence>
<dbReference type="EMBL" id="CZQA01000001">
    <property type="protein sequence ID" value="CUS34115.1"/>
    <property type="molecule type" value="Genomic_DNA"/>
</dbReference>
<accession>A0A0S4L8V0</accession>
<sequence length="50" mass="5508">MVIIGWGVGISFVTLSSSLRTSLLTVQITAHSFLTFLAMTREWCVGGWSF</sequence>
<name>A0A0S4L8V0_9BACT</name>
<gene>
    <name evidence="1" type="ORF">COMA1_11522</name>
</gene>
<keyword evidence="2" id="KW-1185">Reference proteome</keyword>